<feature type="non-terminal residue" evidence="16">
    <location>
        <position position="1"/>
    </location>
</feature>
<feature type="domain" description="Fibronectin type-III" evidence="15">
    <location>
        <begin position="624"/>
        <end position="715"/>
    </location>
</feature>
<dbReference type="InterPro" id="IPR016130">
    <property type="entry name" value="Tyr_Pase_AS"/>
</dbReference>
<dbReference type="PANTHER" id="PTHR46957">
    <property type="entry name" value="CYTOKINE RECEPTOR"/>
    <property type="match status" value="1"/>
</dbReference>
<evidence type="ECO:0000256" key="11">
    <source>
        <dbReference type="ARBA" id="ARBA00025789"/>
    </source>
</evidence>
<dbReference type="PROSITE" id="PS50853">
    <property type="entry name" value="FN3"/>
    <property type="match status" value="7"/>
</dbReference>
<dbReference type="PRINTS" id="PR00700">
    <property type="entry name" value="PRTYPHPHTASE"/>
</dbReference>
<keyword evidence="10" id="KW-0325">Glycoprotein</keyword>
<dbReference type="InterPro" id="IPR013783">
    <property type="entry name" value="Ig-like_fold"/>
</dbReference>
<protein>
    <recommendedName>
        <fullName evidence="2">protein-tyrosine-phosphatase</fullName>
        <ecNumber evidence="2">3.1.3.48</ecNumber>
    </recommendedName>
</protein>
<dbReference type="SMART" id="SM00060">
    <property type="entry name" value="FN3"/>
    <property type="match status" value="11"/>
</dbReference>
<dbReference type="InterPro" id="IPR003595">
    <property type="entry name" value="Tyr_Pase_cat"/>
</dbReference>
<comment type="subcellular location">
    <subcellularLocation>
        <location evidence="1">Membrane</location>
        <topology evidence="1">Single-pass type I membrane protein</topology>
    </subcellularLocation>
</comment>
<evidence type="ECO:0000256" key="7">
    <source>
        <dbReference type="ARBA" id="ARBA00022912"/>
    </source>
</evidence>
<evidence type="ECO:0000259" key="13">
    <source>
        <dbReference type="PROSITE" id="PS50055"/>
    </source>
</evidence>
<dbReference type="SMART" id="SM00194">
    <property type="entry name" value="PTPc"/>
    <property type="match status" value="1"/>
</dbReference>
<dbReference type="InterPro" id="IPR003961">
    <property type="entry name" value="FN3_dom"/>
</dbReference>
<dbReference type="CDD" id="cd00063">
    <property type="entry name" value="FN3"/>
    <property type="match status" value="8"/>
</dbReference>
<evidence type="ECO:0000256" key="9">
    <source>
        <dbReference type="ARBA" id="ARBA00023136"/>
    </source>
</evidence>
<reference evidence="16 17" key="1">
    <citation type="submission" date="2021-06" db="EMBL/GenBank/DDBJ databases">
        <authorList>
            <person name="Palmer J.M."/>
        </authorList>
    </citation>
    <scope>NUCLEOTIDE SEQUENCE [LARGE SCALE GENOMIC DNA]</scope>
    <source>
        <strain evidence="17">if_2019</strain>
        <tissue evidence="16">Muscle</tissue>
    </source>
</reference>
<evidence type="ECO:0000259" key="15">
    <source>
        <dbReference type="PROSITE" id="PS50853"/>
    </source>
</evidence>
<feature type="domain" description="Fibronectin type-III" evidence="15">
    <location>
        <begin position="191"/>
        <end position="273"/>
    </location>
</feature>
<feature type="domain" description="Fibronectin type-III" evidence="15">
    <location>
        <begin position="276"/>
        <end position="369"/>
    </location>
</feature>
<gene>
    <name evidence="16" type="ORF">ILYODFUR_004786</name>
</gene>
<dbReference type="Pfam" id="PF00041">
    <property type="entry name" value="fn3"/>
    <property type="match status" value="8"/>
</dbReference>
<evidence type="ECO:0000313" key="16">
    <source>
        <dbReference type="EMBL" id="MEQ2228056.1"/>
    </source>
</evidence>
<dbReference type="InterPro" id="IPR036116">
    <property type="entry name" value="FN3_sf"/>
</dbReference>
<evidence type="ECO:0000313" key="17">
    <source>
        <dbReference type="Proteomes" id="UP001482620"/>
    </source>
</evidence>
<feature type="domain" description="Fibronectin type-III" evidence="15">
    <location>
        <begin position="452"/>
        <end position="540"/>
    </location>
</feature>
<evidence type="ECO:0000256" key="5">
    <source>
        <dbReference type="ARBA" id="ARBA00022737"/>
    </source>
</evidence>
<dbReference type="Pfam" id="PF00102">
    <property type="entry name" value="Y_phosphatase"/>
    <property type="match status" value="1"/>
</dbReference>
<feature type="domain" description="Fibronectin type-III" evidence="15">
    <location>
        <begin position="20"/>
        <end position="106"/>
    </location>
</feature>
<dbReference type="Pfam" id="PF18861">
    <property type="entry name" value="PTP_tm"/>
    <property type="match status" value="1"/>
</dbReference>
<organism evidence="16 17">
    <name type="scientific">Ilyodon furcidens</name>
    <name type="common">goldbreast splitfin</name>
    <dbReference type="NCBI Taxonomy" id="33524"/>
    <lineage>
        <taxon>Eukaryota</taxon>
        <taxon>Metazoa</taxon>
        <taxon>Chordata</taxon>
        <taxon>Craniata</taxon>
        <taxon>Vertebrata</taxon>
        <taxon>Euteleostomi</taxon>
        <taxon>Actinopterygii</taxon>
        <taxon>Neopterygii</taxon>
        <taxon>Teleostei</taxon>
        <taxon>Neoteleostei</taxon>
        <taxon>Acanthomorphata</taxon>
        <taxon>Ovalentaria</taxon>
        <taxon>Atherinomorphae</taxon>
        <taxon>Cyprinodontiformes</taxon>
        <taxon>Goodeidae</taxon>
        <taxon>Ilyodon</taxon>
    </lineage>
</organism>
<dbReference type="InterPro" id="IPR000387">
    <property type="entry name" value="Tyr_Pase_dom"/>
</dbReference>
<dbReference type="PROSITE" id="PS50055">
    <property type="entry name" value="TYR_PHOSPHATASE_PTP"/>
    <property type="match status" value="1"/>
</dbReference>
<dbReference type="SMART" id="SM00404">
    <property type="entry name" value="PTPc_motif"/>
    <property type="match status" value="1"/>
</dbReference>
<dbReference type="Gene3D" id="2.60.40.10">
    <property type="entry name" value="Immunoglobulins"/>
    <property type="match status" value="10"/>
</dbReference>
<dbReference type="InterPro" id="IPR000242">
    <property type="entry name" value="PTP_cat"/>
</dbReference>
<accession>A0ABV0T6L3</accession>
<evidence type="ECO:0000256" key="4">
    <source>
        <dbReference type="ARBA" id="ARBA00022729"/>
    </source>
</evidence>
<dbReference type="EMBL" id="JAHRIQ010023439">
    <property type="protein sequence ID" value="MEQ2228056.1"/>
    <property type="molecule type" value="Genomic_DNA"/>
</dbReference>
<dbReference type="Gene3D" id="3.90.190.10">
    <property type="entry name" value="Protein tyrosine phosphatase superfamily"/>
    <property type="match status" value="1"/>
</dbReference>
<dbReference type="SUPFAM" id="SSF49265">
    <property type="entry name" value="Fibronectin type III"/>
    <property type="match status" value="6"/>
</dbReference>
<keyword evidence="8 12" id="KW-1133">Transmembrane helix</keyword>
<feature type="domain" description="Tyrosine-protein phosphatase" evidence="13">
    <location>
        <begin position="1208"/>
        <end position="1465"/>
    </location>
</feature>
<keyword evidence="3 12" id="KW-0812">Transmembrane</keyword>
<evidence type="ECO:0000256" key="12">
    <source>
        <dbReference type="SAM" id="Phobius"/>
    </source>
</evidence>
<evidence type="ECO:0000256" key="2">
    <source>
        <dbReference type="ARBA" id="ARBA00013064"/>
    </source>
</evidence>
<evidence type="ECO:0000256" key="10">
    <source>
        <dbReference type="ARBA" id="ARBA00023180"/>
    </source>
</evidence>
<feature type="transmembrane region" description="Helical" evidence="12">
    <location>
        <begin position="1137"/>
        <end position="1164"/>
    </location>
</feature>
<evidence type="ECO:0000259" key="14">
    <source>
        <dbReference type="PROSITE" id="PS50056"/>
    </source>
</evidence>
<keyword evidence="9 12" id="KW-0472">Membrane</keyword>
<keyword evidence="4" id="KW-0732">Signal</keyword>
<evidence type="ECO:0000256" key="8">
    <source>
        <dbReference type="ARBA" id="ARBA00022989"/>
    </source>
</evidence>
<name>A0ABV0T6L3_9TELE</name>
<keyword evidence="6" id="KW-0378">Hydrolase</keyword>
<dbReference type="InterPro" id="IPR029021">
    <property type="entry name" value="Prot-tyrosine_phosphatase-like"/>
</dbReference>
<feature type="domain" description="Tyrosine specific protein phosphatases" evidence="14">
    <location>
        <begin position="1383"/>
        <end position="1456"/>
    </location>
</feature>
<keyword evidence="5" id="KW-0677">Repeat</keyword>
<comment type="similarity">
    <text evidence="11">Belongs to the protein-tyrosine phosphatase family. Receptor class 3 subfamily.</text>
</comment>
<evidence type="ECO:0000256" key="3">
    <source>
        <dbReference type="ARBA" id="ARBA00022692"/>
    </source>
</evidence>
<keyword evidence="17" id="KW-1185">Reference proteome</keyword>
<dbReference type="SUPFAM" id="SSF52799">
    <property type="entry name" value="(Phosphotyrosine protein) phosphatases II"/>
    <property type="match status" value="1"/>
</dbReference>
<dbReference type="Proteomes" id="UP001482620">
    <property type="component" value="Unassembled WGS sequence"/>
</dbReference>
<feature type="domain" description="Fibronectin type-III" evidence="15">
    <location>
        <begin position="804"/>
        <end position="896"/>
    </location>
</feature>
<evidence type="ECO:0000256" key="6">
    <source>
        <dbReference type="ARBA" id="ARBA00022801"/>
    </source>
</evidence>
<dbReference type="InterPro" id="IPR041201">
    <property type="entry name" value="PTPRJ_TM"/>
</dbReference>
<comment type="caution">
    <text evidence="16">The sequence shown here is derived from an EMBL/GenBank/DDBJ whole genome shotgun (WGS) entry which is preliminary data.</text>
</comment>
<dbReference type="EC" id="3.1.3.48" evidence="2"/>
<dbReference type="PROSITE" id="PS50056">
    <property type="entry name" value="TYR_PHOSPHATASE_2"/>
    <property type="match status" value="1"/>
</dbReference>
<dbReference type="InterPro" id="IPR050713">
    <property type="entry name" value="RTP_Phos/Ushers"/>
</dbReference>
<evidence type="ECO:0000256" key="1">
    <source>
        <dbReference type="ARBA" id="ARBA00004479"/>
    </source>
</evidence>
<sequence length="1501" mass="167282">ADNVTEGENKTVSIYTKPEAVNSLQVTDVTKTSVSLNWSEPVGKRQFYTVTWKNNTIFRKNETQVTVTELTPGERYCFTVIAVAGDNETKSDEKMICHFTRPVKPVNVSVASRSTDNLKINWTLPEGRVDYYSVNISNQNLSYYNTSKTNDTMVMFSGLHPGRLFLITVTAVAGNLTSTSDQFSFATYPKPPQSLIIIYKTISSLQLQWSTFPIMSGAPGISYFITYQPSLNSISSINENIVLDGLQSGTLYNISVKTVGPDQLESTAVSNSTYTLPDMVSNISAIGTTTNMSVSWTKAAGQVSSYFVQLRKNTAPVSNQTTPSNETTQVVFVGLTPGVLYFVEVVTISGPEKSNKSSVSNATFPTPPGSITVNSQTVSSINFTWTSPADMPHHLYNYSVLTANGSYSTQNNWFLLENLVSGSSYDVSVVTVGVLGYRSTAISTTNYTKPQAVMDLMATEVTTSSVTLKWNQSDSKSHYSYEVRVENVSMPELVRTTNSTTITVNGLESGRNYTFTVTTFIASYSKADPVKVFYFTRPYNITDLKALTLNTTAIYLNWTKPYEYKADFKYLVETTGCGNKTNNSTVDNITFSELIPGTKCTFCVTVMAANGIKGKETCKPQYTKPEVVKLSISNNGFNNSVLVSWTKPAGNVEMYRLQLNSSSTNFSGVEHLNFTSTSFLFTNLSAAVLYSAVMIANSGPFYEPSEMVTNATYPNPPGPIEILSKMTNSINLLWGAAPLMSTASGYFYKLTYNSLQQVGNVSSAITHLTLSSMLSGTSYNISVRTVGPMDFESESVYKYMVTTRPYNVTSPRTMPTERNINVTWSPPIDYKNNYRYNLTWQSSDDQVFRNISYTESIYITNLMSGTEYNINITTETSDGTQSATLPVSTCTDASPVKNLTCNGPNSGEANVNLHWSKPEGKSSGFQFTVLNGSQNNTSEGHCCKHTISNLAYHSEYNITVKTQSCGKPSTPEMIKCLTGVTKPPVPLNFMKELDLTKDHQTFTVKIKTDLIDNSKGPVTHVGILVASDDNAQSSNLEKFLVKTYDDWKHKSAQVYLATVVSYITTSRSSTNSLEISVGTKSTWKVYRNDVLDPSGTYKYSIVMFTYLAMDSNGYINISSSVFSITVFSGVTLDKDPVITWIAVGVTVGIFGLLFFILIGFVIYWRRLIRKESPDIQIQSLGGKVSMAVRVEDFEAYYRKQKADSNCGFAEEFEDIKPVGTAQAKMHAQAMENKPKNRYNNVLPYDSSRVKLSVVRGNPNEDYINANYMPGYLSRKEFIAAQGPLPATVNEFWRMIWEKNVHTLVMLTRCNEQGRVKCEQYWGPSTKYYEDIIVTTTSEIVLEDWTIRDFDIKNVKTTEVRSVRHFHFTAWPDHGVPETTELLISFRHLVREHMNQYSRNSPTVVHCSAGVGRTGTFIAIDRLIFQIERENIVDVYGIVHDLRMHRPLMVQTEDQYVFLNQCALDIIRARTGNNVDLIYQNTAAISIYENVEPKMKYLKTGS</sequence>
<feature type="domain" description="Fibronectin type-III" evidence="15">
    <location>
        <begin position="716"/>
        <end position="803"/>
    </location>
</feature>
<dbReference type="PANTHER" id="PTHR46957:SF5">
    <property type="entry name" value="PROTEIN-TYROSINE-PHOSPHATASE"/>
    <property type="match status" value="1"/>
</dbReference>
<dbReference type="PROSITE" id="PS00383">
    <property type="entry name" value="TYR_PHOSPHATASE_1"/>
    <property type="match status" value="1"/>
</dbReference>
<keyword evidence="7" id="KW-0904">Protein phosphatase</keyword>
<proteinExistence type="inferred from homology"/>